<evidence type="ECO:0000313" key="20">
    <source>
        <dbReference type="EMBL" id="RKU49211.1"/>
    </source>
</evidence>
<evidence type="ECO:0000256" key="3">
    <source>
        <dbReference type="ARBA" id="ARBA00004629"/>
    </source>
</evidence>
<reference evidence="20 21" key="1">
    <citation type="submission" date="2018-08" db="EMBL/GenBank/DDBJ databases">
        <title>Draft genome of the lignicolous fungus Coniochaeta pulveracea.</title>
        <authorList>
            <person name="Borstlap C.J."/>
            <person name="De Witt R.N."/>
            <person name="Botha A."/>
            <person name="Volschenk H."/>
        </authorList>
    </citation>
    <scope>NUCLEOTIDE SEQUENCE [LARGE SCALE GENOMIC DNA]</scope>
    <source>
        <strain evidence="20 21">CAB683</strain>
    </source>
</reference>
<feature type="compositionally biased region" description="Gly residues" evidence="19">
    <location>
        <begin position="231"/>
        <end position="241"/>
    </location>
</feature>
<feature type="region of interest" description="Disordered" evidence="19">
    <location>
        <begin position="144"/>
        <end position="251"/>
    </location>
</feature>
<keyword evidence="9" id="KW-0498">Mitosis</keyword>
<evidence type="ECO:0000313" key="21">
    <source>
        <dbReference type="Proteomes" id="UP000275385"/>
    </source>
</evidence>
<comment type="caution">
    <text evidence="20">The sequence shown here is derived from an EMBL/GenBank/DDBJ whole genome shotgun (WGS) entry which is preliminary data.</text>
</comment>
<evidence type="ECO:0000256" key="2">
    <source>
        <dbReference type="ARBA" id="ARBA00004186"/>
    </source>
</evidence>
<evidence type="ECO:0000256" key="8">
    <source>
        <dbReference type="ARBA" id="ARBA00022701"/>
    </source>
</evidence>
<evidence type="ECO:0000256" key="13">
    <source>
        <dbReference type="ARBA" id="ARBA00023212"/>
    </source>
</evidence>
<organism evidence="20 21">
    <name type="scientific">Coniochaeta pulveracea</name>
    <dbReference type="NCBI Taxonomy" id="177199"/>
    <lineage>
        <taxon>Eukaryota</taxon>
        <taxon>Fungi</taxon>
        <taxon>Dikarya</taxon>
        <taxon>Ascomycota</taxon>
        <taxon>Pezizomycotina</taxon>
        <taxon>Sordariomycetes</taxon>
        <taxon>Sordariomycetidae</taxon>
        <taxon>Coniochaetales</taxon>
        <taxon>Coniochaetaceae</taxon>
        <taxon>Coniochaeta</taxon>
    </lineage>
</organism>
<dbReference type="Proteomes" id="UP000275385">
    <property type="component" value="Unassembled WGS sequence"/>
</dbReference>
<keyword evidence="13" id="KW-0206">Cytoskeleton</keyword>
<dbReference type="GO" id="GO:0005874">
    <property type="term" value="C:microtubule"/>
    <property type="evidence" value="ECO:0007669"/>
    <property type="project" value="UniProtKB-KW"/>
</dbReference>
<name>A0A420YN00_9PEZI</name>
<evidence type="ECO:0000256" key="19">
    <source>
        <dbReference type="SAM" id="MobiDB-lite"/>
    </source>
</evidence>
<evidence type="ECO:0000256" key="1">
    <source>
        <dbReference type="ARBA" id="ARBA00004123"/>
    </source>
</evidence>
<dbReference type="PANTHER" id="PTHR28216:SF1">
    <property type="entry name" value="DASH COMPLEX SUBUNIT DUO1"/>
    <property type="match status" value="1"/>
</dbReference>
<sequence>MASSDIDYDSQPDQSDAFASPIKPSHDARGSETDTPKTPKTPSAANKGSQPFDAEEVREAALRKELEGVRNINQVIEGVIGTLERAKGNMGTVSQTVSNASTLLNTWTRILSQTEHNQRVILNPNWHGASQDLADLENEALQKQLAAQRKAAEEERRREEARRKAEEEAERRAAAASATPAASRGVNRGTRGRGRAVVRSSGYGTASYRPSALRPTTPGDATTSNTSSGRGAPGIGRGYGIPRGRARGSRP</sequence>
<keyword evidence="15" id="KW-0131">Cell cycle</keyword>
<dbReference type="OrthoDB" id="5599235at2759"/>
<protein>
    <recommendedName>
        <fullName evidence="17">DASH complex subunit DUO1</fullName>
    </recommendedName>
    <alternativeName>
        <fullName evidence="18">Outer kinetochore protein DUO1</fullName>
    </alternativeName>
</protein>
<evidence type="ECO:0000256" key="10">
    <source>
        <dbReference type="ARBA" id="ARBA00022829"/>
    </source>
</evidence>
<evidence type="ECO:0000256" key="17">
    <source>
        <dbReference type="ARBA" id="ARBA00044152"/>
    </source>
</evidence>
<feature type="compositionally biased region" description="Acidic residues" evidence="19">
    <location>
        <begin position="1"/>
        <end position="10"/>
    </location>
</feature>
<keyword evidence="16" id="KW-0137">Centromere</keyword>
<keyword evidence="12" id="KW-0175">Coiled coil</keyword>
<dbReference type="STRING" id="177199.A0A420YN00"/>
<evidence type="ECO:0000256" key="15">
    <source>
        <dbReference type="ARBA" id="ARBA00023306"/>
    </source>
</evidence>
<keyword evidence="5" id="KW-0158">Chromosome</keyword>
<dbReference type="GO" id="GO:0007059">
    <property type="term" value="P:chromosome segregation"/>
    <property type="evidence" value="ECO:0007669"/>
    <property type="project" value="UniProtKB-KW"/>
</dbReference>
<evidence type="ECO:0000256" key="9">
    <source>
        <dbReference type="ARBA" id="ARBA00022776"/>
    </source>
</evidence>
<evidence type="ECO:0000256" key="16">
    <source>
        <dbReference type="ARBA" id="ARBA00023328"/>
    </source>
</evidence>
<feature type="compositionally biased region" description="Basic and acidic residues" evidence="19">
    <location>
        <begin position="24"/>
        <end position="37"/>
    </location>
</feature>
<accession>A0A420YN00</accession>
<dbReference type="AlphaFoldDB" id="A0A420YN00"/>
<comment type="similarity">
    <text evidence="4">Belongs to the DASH complex DUO1 family.</text>
</comment>
<evidence type="ECO:0000256" key="14">
    <source>
        <dbReference type="ARBA" id="ARBA00023242"/>
    </source>
</evidence>
<evidence type="ECO:0000256" key="18">
    <source>
        <dbReference type="ARBA" id="ARBA00044358"/>
    </source>
</evidence>
<keyword evidence="8" id="KW-0493">Microtubule</keyword>
<dbReference type="InterPro" id="IPR013960">
    <property type="entry name" value="DASH_Duo1"/>
</dbReference>
<feature type="compositionally biased region" description="Basic and acidic residues" evidence="19">
    <location>
        <begin position="150"/>
        <end position="173"/>
    </location>
</feature>
<evidence type="ECO:0000256" key="11">
    <source>
        <dbReference type="ARBA" id="ARBA00022838"/>
    </source>
</evidence>
<proteinExistence type="inferred from homology"/>
<keyword evidence="6" id="KW-0963">Cytoplasm</keyword>
<dbReference type="Pfam" id="PF08651">
    <property type="entry name" value="DASH_Duo1"/>
    <property type="match status" value="1"/>
</dbReference>
<keyword evidence="7" id="KW-0132">Cell division</keyword>
<evidence type="ECO:0000256" key="12">
    <source>
        <dbReference type="ARBA" id="ARBA00023054"/>
    </source>
</evidence>
<feature type="compositionally biased region" description="Polar residues" evidence="19">
    <location>
        <begin position="38"/>
        <end position="49"/>
    </location>
</feature>
<feature type="compositionally biased region" description="Polar residues" evidence="19">
    <location>
        <begin position="219"/>
        <end position="228"/>
    </location>
</feature>
<evidence type="ECO:0000256" key="4">
    <source>
        <dbReference type="ARBA" id="ARBA00005366"/>
    </source>
</evidence>
<evidence type="ECO:0000256" key="7">
    <source>
        <dbReference type="ARBA" id="ARBA00022618"/>
    </source>
</evidence>
<feature type="region of interest" description="Disordered" evidence="19">
    <location>
        <begin position="1"/>
        <end position="54"/>
    </location>
</feature>
<dbReference type="PANTHER" id="PTHR28216">
    <property type="entry name" value="DASH COMPLEX SUBUNIT DUO1"/>
    <property type="match status" value="1"/>
</dbReference>
<dbReference type="GO" id="GO:0051301">
    <property type="term" value="P:cell division"/>
    <property type="evidence" value="ECO:0007669"/>
    <property type="project" value="UniProtKB-KW"/>
</dbReference>
<dbReference type="EMBL" id="QVQW01000002">
    <property type="protein sequence ID" value="RKU49211.1"/>
    <property type="molecule type" value="Genomic_DNA"/>
</dbReference>
<dbReference type="GO" id="GO:0072686">
    <property type="term" value="C:mitotic spindle"/>
    <property type="evidence" value="ECO:0007669"/>
    <property type="project" value="InterPro"/>
</dbReference>
<comment type="subcellular location">
    <subcellularLocation>
        <location evidence="3">Chromosome</location>
        <location evidence="3">Centromere</location>
        <location evidence="3">Kinetochore</location>
    </subcellularLocation>
    <subcellularLocation>
        <location evidence="2">Cytoplasm</location>
        <location evidence="2">Cytoskeleton</location>
        <location evidence="2">Spindle</location>
    </subcellularLocation>
    <subcellularLocation>
        <location evidence="1">Nucleus</location>
    </subcellularLocation>
</comment>
<dbReference type="GO" id="GO:0000278">
    <property type="term" value="P:mitotic cell cycle"/>
    <property type="evidence" value="ECO:0007669"/>
    <property type="project" value="InterPro"/>
</dbReference>
<gene>
    <name evidence="20" type="ORF">DL546_009171</name>
</gene>
<evidence type="ECO:0000256" key="6">
    <source>
        <dbReference type="ARBA" id="ARBA00022490"/>
    </source>
</evidence>
<keyword evidence="14" id="KW-0539">Nucleus</keyword>
<keyword evidence="21" id="KW-1185">Reference proteome</keyword>
<evidence type="ECO:0000256" key="5">
    <source>
        <dbReference type="ARBA" id="ARBA00022454"/>
    </source>
</evidence>
<dbReference type="GO" id="GO:0042729">
    <property type="term" value="C:DASH complex"/>
    <property type="evidence" value="ECO:0007669"/>
    <property type="project" value="InterPro"/>
</dbReference>
<keyword evidence="10" id="KW-0159">Chromosome partition</keyword>
<keyword evidence="11" id="KW-0995">Kinetochore</keyword>